<sequence>MHRVSWSLGEWRLHFTERMFLFHSYLPIEEVREGDRELPQLDLPPRADQEPDIQEKIGKQNENQFLPHVTSPSLDSELLKGAEGVLYPPPLPVHLGKDYGIVKVDLPPHEEGNNLAVFLPQDNEISSTPMSHAEKSSISNSAKTHIHILQHPLVLLVHLGLGRYDEVQAQLQEVSNHFVHRELPVREDHDEPQLVLLQLLHDYLHHRLETFSYVLHGHWDHVQEAPRPPQEEDRSLNQSPRRPLSWLYPTQETLVSVVLRYGMEVHCYPPVPDSP</sequence>
<name>A0A157T2G5_SACSO</name>
<protein>
    <submittedName>
        <fullName evidence="1">Uncharacterized protein</fullName>
    </submittedName>
</protein>
<reference evidence="2" key="1">
    <citation type="submission" date="2016-04" db="EMBL/GenBank/DDBJ databases">
        <authorList>
            <person name="Shah S.A."/>
            <person name="Garrett R.A."/>
        </authorList>
    </citation>
    <scope>NUCLEOTIDE SEQUENCE [LARGE SCALE GENOMIC DNA]</scope>
    <source>
        <strain evidence="2">ATCC 35091 / DSM 1616 / JCM 8930 / NBRC 15331 / P1</strain>
    </source>
</reference>
<proteinExistence type="predicted"/>
<dbReference type="EMBL" id="LT549890">
    <property type="protein sequence ID" value="SAI85420.1"/>
    <property type="molecule type" value="Genomic_DNA"/>
</dbReference>
<dbReference type="Proteomes" id="UP000076770">
    <property type="component" value="Chromosome i"/>
</dbReference>
<accession>A0A157T2G5</accession>
<evidence type="ECO:0000313" key="2">
    <source>
        <dbReference type="Proteomes" id="UP000076770"/>
    </source>
</evidence>
<dbReference type="AlphaFoldDB" id="A0A157T2G5"/>
<gene>
    <name evidence="1" type="ORF">SSOP1_1866</name>
</gene>
<evidence type="ECO:0000313" key="1">
    <source>
        <dbReference type="EMBL" id="SAI85420.1"/>
    </source>
</evidence>
<organism evidence="1 2">
    <name type="scientific">Saccharolobus solfataricus</name>
    <name type="common">Sulfolobus solfataricus</name>
    <dbReference type="NCBI Taxonomy" id="2287"/>
    <lineage>
        <taxon>Archaea</taxon>
        <taxon>Thermoproteota</taxon>
        <taxon>Thermoprotei</taxon>
        <taxon>Sulfolobales</taxon>
        <taxon>Sulfolobaceae</taxon>
        <taxon>Saccharolobus</taxon>
    </lineage>
</organism>